<dbReference type="Pfam" id="PF02996">
    <property type="entry name" value="Prefoldin"/>
    <property type="match status" value="1"/>
</dbReference>
<comment type="subcellular location">
    <subcellularLocation>
        <location evidence="1">Nucleus</location>
    </subcellularLocation>
</comment>
<evidence type="ECO:0000256" key="2">
    <source>
        <dbReference type="ARBA" id="ARBA00023242"/>
    </source>
</evidence>
<evidence type="ECO:0000256" key="3">
    <source>
        <dbReference type="ARBA" id="ARBA00038295"/>
    </source>
</evidence>
<dbReference type="PANTHER" id="PTHR15111:SF0">
    <property type="entry name" value="UNCONVENTIONAL PREFOLDIN RPB5 INTERACTOR 1"/>
    <property type="match status" value="1"/>
</dbReference>
<keyword evidence="4" id="KW-0175">Coiled coil</keyword>
<dbReference type="OrthoDB" id="21413at2759"/>
<dbReference type="GO" id="GO:0005634">
    <property type="term" value="C:nucleus"/>
    <property type="evidence" value="ECO:0007669"/>
    <property type="project" value="UniProtKB-SubCell"/>
</dbReference>
<dbReference type="PANTHER" id="PTHR15111">
    <property type="entry name" value="RNA POLYMERASE II SUBUNIT 5-MEDIATING PROTEIN NNX3"/>
    <property type="match status" value="1"/>
</dbReference>
<feature type="region of interest" description="Disordered" evidence="5">
    <location>
        <begin position="575"/>
        <end position="685"/>
    </location>
</feature>
<organism evidence="6 7">
    <name type="scientific">Drosophila hydei</name>
    <name type="common">Fruit fly</name>
    <dbReference type="NCBI Taxonomy" id="7224"/>
    <lineage>
        <taxon>Eukaryota</taxon>
        <taxon>Metazoa</taxon>
        <taxon>Ecdysozoa</taxon>
        <taxon>Arthropoda</taxon>
        <taxon>Hexapoda</taxon>
        <taxon>Insecta</taxon>
        <taxon>Pterygota</taxon>
        <taxon>Neoptera</taxon>
        <taxon>Endopterygota</taxon>
        <taxon>Diptera</taxon>
        <taxon>Brachycera</taxon>
        <taxon>Muscomorpha</taxon>
        <taxon>Ephydroidea</taxon>
        <taxon>Drosophilidae</taxon>
        <taxon>Drosophila</taxon>
    </lineage>
</organism>
<dbReference type="GO" id="GO:0019212">
    <property type="term" value="F:phosphatase inhibitor activity"/>
    <property type="evidence" value="ECO:0007669"/>
    <property type="project" value="TreeGrafter"/>
</dbReference>
<evidence type="ECO:0000256" key="4">
    <source>
        <dbReference type="SAM" id="Coils"/>
    </source>
</evidence>
<dbReference type="GeneID" id="111604082"/>
<reference evidence="7" key="1">
    <citation type="submission" date="2025-08" db="UniProtKB">
        <authorList>
            <consortium name="RefSeq"/>
        </authorList>
    </citation>
    <scope>IDENTIFICATION</scope>
    <source>
        <strain evidence="7">15085-1641.00</strain>
        <tissue evidence="7">Whole body</tissue>
    </source>
</reference>
<comment type="similarity">
    <text evidence="3">Belongs to the RNA polymerase II subunit 5-mediating protein family.</text>
</comment>
<gene>
    <name evidence="7" type="primary">LOC111604082</name>
</gene>
<dbReference type="CTD" id="37924"/>
<evidence type="ECO:0000313" key="7">
    <source>
        <dbReference type="RefSeq" id="XP_023177734.1"/>
    </source>
</evidence>
<feature type="compositionally biased region" description="Basic and acidic residues" evidence="5">
    <location>
        <begin position="580"/>
        <end position="598"/>
    </location>
</feature>
<dbReference type="GO" id="GO:0003714">
    <property type="term" value="F:transcription corepressor activity"/>
    <property type="evidence" value="ECO:0007669"/>
    <property type="project" value="TreeGrafter"/>
</dbReference>
<proteinExistence type="inferred from homology"/>
<dbReference type="InterPro" id="IPR009053">
    <property type="entry name" value="Prefoldin"/>
</dbReference>
<feature type="compositionally biased region" description="Basic and acidic residues" evidence="5">
    <location>
        <begin position="675"/>
        <end position="685"/>
    </location>
</feature>
<dbReference type="InterPro" id="IPR052255">
    <property type="entry name" value="RNA_pol_II_subunit5-mediator"/>
</dbReference>
<dbReference type="AlphaFoldDB" id="A0A6J1M8V9"/>
<dbReference type="Proteomes" id="UP000504633">
    <property type="component" value="Unplaced"/>
</dbReference>
<dbReference type="InterPro" id="IPR004127">
    <property type="entry name" value="Prefoldin_subunit_alpha"/>
</dbReference>
<dbReference type="RefSeq" id="XP_023177734.1">
    <property type="nucleotide sequence ID" value="XM_023321966.2"/>
</dbReference>
<dbReference type="OMA" id="GHYQGYF"/>
<keyword evidence="2" id="KW-0539">Nucleus</keyword>
<name>A0A6J1M8V9_DROHY</name>
<feature type="compositionally biased region" description="Basic and acidic residues" evidence="5">
    <location>
        <begin position="626"/>
        <end position="635"/>
    </location>
</feature>
<dbReference type="SUPFAM" id="SSF46579">
    <property type="entry name" value="Prefoldin"/>
    <property type="match status" value="1"/>
</dbReference>
<dbReference type="Gene3D" id="1.10.287.370">
    <property type="match status" value="1"/>
</dbReference>
<feature type="compositionally biased region" description="Acidic residues" evidence="5">
    <location>
        <begin position="285"/>
        <end position="296"/>
    </location>
</feature>
<dbReference type="GO" id="GO:0003682">
    <property type="term" value="F:chromatin binding"/>
    <property type="evidence" value="ECO:0007669"/>
    <property type="project" value="TreeGrafter"/>
</dbReference>
<feature type="compositionally biased region" description="Basic residues" evidence="5">
    <location>
        <begin position="614"/>
        <end position="625"/>
    </location>
</feature>
<feature type="coiled-coil region" evidence="4">
    <location>
        <begin position="231"/>
        <end position="259"/>
    </location>
</feature>
<dbReference type="GO" id="GO:0000122">
    <property type="term" value="P:negative regulation of transcription by RNA polymerase II"/>
    <property type="evidence" value="ECO:0007669"/>
    <property type="project" value="TreeGrafter"/>
</dbReference>
<evidence type="ECO:0000313" key="6">
    <source>
        <dbReference type="Proteomes" id="UP000504633"/>
    </source>
</evidence>
<accession>A0A6J1M8V9</accession>
<evidence type="ECO:0000256" key="5">
    <source>
        <dbReference type="SAM" id="MobiDB-lite"/>
    </source>
</evidence>
<dbReference type="CDD" id="cd23159">
    <property type="entry name" value="Prefoldin_URI1"/>
    <property type="match status" value="1"/>
</dbReference>
<feature type="compositionally biased region" description="Polar residues" evidence="5">
    <location>
        <begin position="268"/>
        <end position="282"/>
    </location>
</feature>
<evidence type="ECO:0000256" key="1">
    <source>
        <dbReference type="ARBA" id="ARBA00004123"/>
    </source>
</evidence>
<dbReference type="KEGG" id="dhe:111604082"/>
<feature type="region of interest" description="Disordered" evidence="5">
    <location>
        <begin position="268"/>
        <end position="296"/>
    </location>
</feature>
<keyword evidence="6" id="KW-1185">Reference proteome</keyword>
<sequence>MERREDVLRQALDKNAYETERWQAYKADNEIAIQNLSMFAKNLSVEVMVPIGKKALMPGELIHTNELLVGHYQGYFSACSAHKAQEICQYRLSVANEHLKKLQVEADLWHNNLETPVLEGAVPNSDEIEIVEEYNETEHNNWLKEHKERVRKEKLEERAQREQQKTVADAHNDVFQKLEERELLEELGIDPDNFNEQTLRELLPKDPEIDKTDCDKDNATTKTDTEIFDMLAKLEAQEANEAENVDEEIEQNMQSTNEMVRNLMSGQMQVTPAKQRLSGTKNTSEEEEEDDDNDNDDQLEEVKLIRQEMQLLPNEEREEFLHSQLEIIKAKMRKIQRVSFISDELTHLMNVVVCLEDDLQEMLFEQTETASTDELSDESVSTLDNKKRRISFAKVDEQLIFKKKDPVADLLNNDKQRQQREVIKLDAALVQPVRSVEPKIDSAKLSNSQIMQKVEENLEFVQENQSVRDFDLVNQILESTTGRINTLHISFHHSEALPAAVNESDNISTPGNPAQLYDLYKRQQEKNSFPIYVNGYEGEEELKVPIIKEEERAAAYDDPRKQFNKPLAESAITEVTSGDMETKSILRNKSAVEREVRAATEQPKQIPEPTNSNKSKKNKNRKGKRERTIDDDLRDMSAYQKVMQDLVEKEPTMTPEPLPKGKFIDAHTPKKRISRFKEQRSINKT</sequence>
<protein>
    <submittedName>
        <fullName evidence="7">Unconventional prefoldin RPB5 interactor-like protein</fullName>
    </submittedName>
</protein>